<dbReference type="EMBL" id="ML145106">
    <property type="protein sequence ID" value="TBU60276.1"/>
    <property type="molecule type" value="Genomic_DNA"/>
</dbReference>
<dbReference type="Proteomes" id="UP000292082">
    <property type="component" value="Unassembled WGS sequence"/>
</dbReference>
<keyword evidence="2" id="KW-1185">Reference proteome</keyword>
<reference evidence="1 2" key="1">
    <citation type="submission" date="2019-01" db="EMBL/GenBank/DDBJ databases">
        <title>Draft genome sequences of three monokaryotic isolates of the white-rot basidiomycete fungus Dichomitus squalens.</title>
        <authorList>
            <consortium name="DOE Joint Genome Institute"/>
            <person name="Lopez S.C."/>
            <person name="Andreopoulos B."/>
            <person name="Pangilinan J."/>
            <person name="Lipzen A."/>
            <person name="Riley R."/>
            <person name="Ahrendt S."/>
            <person name="Ng V."/>
            <person name="Barry K."/>
            <person name="Daum C."/>
            <person name="Grigoriev I.V."/>
            <person name="Hilden K.S."/>
            <person name="Makela M.R."/>
            <person name="de Vries R.P."/>
        </authorList>
    </citation>
    <scope>NUCLEOTIDE SEQUENCE [LARGE SCALE GENOMIC DNA]</scope>
    <source>
        <strain evidence="1 2">CBS 464.89</strain>
    </source>
</reference>
<sequence>MIMYMRLHLYYGTSCLDQGTRSPGGPMGTQIQTWKYRTHIHTSKHCGFTWVRVWSTNGAV</sequence>
<organism evidence="1 2">
    <name type="scientific">Dichomitus squalens</name>
    <dbReference type="NCBI Taxonomy" id="114155"/>
    <lineage>
        <taxon>Eukaryota</taxon>
        <taxon>Fungi</taxon>
        <taxon>Dikarya</taxon>
        <taxon>Basidiomycota</taxon>
        <taxon>Agaricomycotina</taxon>
        <taxon>Agaricomycetes</taxon>
        <taxon>Polyporales</taxon>
        <taxon>Polyporaceae</taxon>
        <taxon>Dichomitus</taxon>
    </lineage>
</organism>
<evidence type="ECO:0000313" key="1">
    <source>
        <dbReference type="EMBL" id="TBU60276.1"/>
    </source>
</evidence>
<dbReference type="AlphaFoldDB" id="A0A4Q9Q0C7"/>
<accession>A0A4Q9Q0C7</accession>
<proteinExistence type="predicted"/>
<protein>
    <submittedName>
        <fullName evidence="1">Uncharacterized protein</fullName>
    </submittedName>
</protein>
<feature type="non-terminal residue" evidence="1">
    <location>
        <position position="60"/>
    </location>
</feature>
<evidence type="ECO:0000313" key="2">
    <source>
        <dbReference type="Proteomes" id="UP000292082"/>
    </source>
</evidence>
<gene>
    <name evidence="1" type="ORF">BD310DRAFT_923180</name>
</gene>
<name>A0A4Q9Q0C7_9APHY</name>